<evidence type="ECO:0000313" key="3">
    <source>
        <dbReference type="Proteomes" id="UP000199215"/>
    </source>
</evidence>
<sequence>MPEPSECDDPTPQGRLDSTTLHTMGSRSESHPLVASWQLQPNGLSPRHLEIRLDASAYPSGVDGARLDVHWFVTDDYQN</sequence>
<gene>
    <name evidence="2" type="ORF">SAMN05192561_1386</name>
</gene>
<protein>
    <submittedName>
        <fullName evidence="2">Uncharacterized protein</fullName>
    </submittedName>
</protein>
<organism evidence="2 3">
    <name type="scientific">Halopenitus malekzadehii</name>
    <dbReference type="NCBI Taxonomy" id="1267564"/>
    <lineage>
        <taxon>Archaea</taxon>
        <taxon>Methanobacteriati</taxon>
        <taxon>Methanobacteriota</taxon>
        <taxon>Stenosarchaea group</taxon>
        <taxon>Halobacteria</taxon>
        <taxon>Halobacteriales</taxon>
        <taxon>Haloferacaceae</taxon>
        <taxon>Halopenitus</taxon>
    </lineage>
</organism>
<dbReference type="AlphaFoldDB" id="A0A1H6KBN7"/>
<reference evidence="2 3" key="1">
    <citation type="submission" date="2016-10" db="EMBL/GenBank/DDBJ databases">
        <authorList>
            <person name="de Groot N.N."/>
        </authorList>
    </citation>
    <scope>NUCLEOTIDE SEQUENCE [LARGE SCALE GENOMIC DNA]</scope>
    <source>
        <strain evidence="2 3">IBRC-M10418</strain>
    </source>
</reference>
<evidence type="ECO:0000256" key="1">
    <source>
        <dbReference type="SAM" id="MobiDB-lite"/>
    </source>
</evidence>
<keyword evidence="3" id="KW-1185">Reference proteome</keyword>
<name>A0A1H6KBN7_9EURY</name>
<evidence type="ECO:0000313" key="2">
    <source>
        <dbReference type="EMBL" id="SEH68880.1"/>
    </source>
</evidence>
<dbReference type="Proteomes" id="UP000199215">
    <property type="component" value="Unassembled WGS sequence"/>
</dbReference>
<dbReference type="EMBL" id="FNWU01000038">
    <property type="protein sequence ID" value="SEH68880.1"/>
    <property type="molecule type" value="Genomic_DNA"/>
</dbReference>
<accession>A0A1H6KBN7</accession>
<feature type="region of interest" description="Disordered" evidence="1">
    <location>
        <begin position="1"/>
        <end position="33"/>
    </location>
</feature>
<feature type="compositionally biased region" description="Polar residues" evidence="1">
    <location>
        <begin position="16"/>
        <end position="27"/>
    </location>
</feature>
<proteinExistence type="predicted"/>